<gene>
    <name evidence="5" type="primary">sodX</name>
    <name evidence="5" type="ORF">GHK86_02870</name>
</gene>
<keyword evidence="5" id="KW-0645">Protease</keyword>
<evidence type="ECO:0000256" key="3">
    <source>
        <dbReference type="ARBA" id="ARBA00023136"/>
    </source>
</evidence>
<dbReference type="PANTHER" id="PTHR12383:SF16">
    <property type="entry name" value="MITOCHONDRIAL INNER MEMBRANE PROTEASE SUBUNIT 1"/>
    <property type="match status" value="1"/>
</dbReference>
<evidence type="ECO:0000256" key="1">
    <source>
        <dbReference type="ARBA" id="ARBA00004370"/>
    </source>
</evidence>
<dbReference type="GO" id="GO:0008233">
    <property type="term" value="F:peptidase activity"/>
    <property type="evidence" value="ECO:0007669"/>
    <property type="project" value="UniProtKB-KW"/>
</dbReference>
<comment type="subcellular location">
    <subcellularLocation>
        <location evidence="1">Membrane</location>
    </subcellularLocation>
</comment>
<protein>
    <submittedName>
        <fullName evidence="5">Nickel-type superoxide dismutase maturation protease</fullName>
    </submittedName>
</protein>
<comment type="caution">
    <text evidence="5">The sequence shown here is derived from an EMBL/GenBank/DDBJ whole genome shotgun (WGS) entry which is preliminary data.</text>
</comment>
<organism evidence="5 6">
    <name type="scientific">Acidiferrimicrobium australe</name>
    <dbReference type="NCBI Taxonomy" id="2664430"/>
    <lineage>
        <taxon>Bacteria</taxon>
        <taxon>Bacillati</taxon>
        <taxon>Actinomycetota</taxon>
        <taxon>Acidimicrobiia</taxon>
        <taxon>Acidimicrobiales</taxon>
        <taxon>Acidimicrobiaceae</taxon>
        <taxon>Acidiferrimicrobium</taxon>
    </lineage>
</organism>
<dbReference type="Gene3D" id="2.10.109.10">
    <property type="entry name" value="Umud Fragment, subunit A"/>
    <property type="match status" value="1"/>
</dbReference>
<keyword evidence="3" id="KW-0472">Membrane</keyword>
<evidence type="ECO:0000313" key="6">
    <source>
        <dbReference type="Proteomes" id="UP000437736"/>
    </source>
</evidence>
<proteinExistence type="predicted"/>
<dbReference type="SUPFAM" id="SSF51306">
    <property type="entry name" value="LexA/Signal peptidase"/>
    <property type="match status" value="1"/>
</dbReference>
<keyword evidence="2" id="KW-0378">Hydrolase</keyword>
<dbReference type="GO" id="GO:0006508">
    <property type="term" value="P:proteolysis"/>
    <property type="evidence" value="ECO:0007669"/>
    <property type="project" value="UniProtKB-KW"/>
</dbReference>
<keyword evidence="6" id="KW-1185">Reference proteome</keyword>
<dbReference type="InterPro" id="IPR036286">
    <property type="entry name" value="LexA/Signal_pep-like_sf"/>
</dbReference>
<dbReference type="EMBL" id="WJHE01000112">
    <property type="protein sequence ID" value="MST31670.1"/>
    <property type="molecule type" value="Genomic_DNA"/>
</dbReference>
<accession>A0ABW9QQ75</accession>
<dbReference type="CDD" id="cd06530">
    <property type="entry name" value="S26_SPase_I"/>
    <property type="match status" value="1"/>
</dbReference>
<name>A0ABW9QQ75_9ACTN</name>
<dbReference type="PANTHER" id="PTHR12383">
    <property type="entry name" value="PROTEASE FAMILY S26 MITOCHONDRIAL INNER MEMBRANE PROTEASE-RELATED"/>
    <property type="match status" value="1"/>
</dbReference>
<sequence length="92" mass="9810">MTPTLEPGDRLLVVRARRPAPGDLVALPDPRDTGRLLVKRVAVVDGQRVTVLGDNAAASTDSRHFGPVPAGSVLGRVRYRYAPAERVGRIGS</sequence>
<reference evidence="5 6" key="1">
    <citation type="submission" date="2019-11" db="EMBL/GenBank/DDBJ databases">
        <title>Acidiferrimicrobium australis gen. nov., sp. nov., an acidophilic and obligately heterotrophic, member of the Actinobacteria that catalyses dissimilatory oxido- reduction of iron isolated from metal-rich acidic water in Chile.</title>
        <authorList>
            <person name="Gonzalez D."/>
            <person name="Huber K."/>
            <person name="Hedrich S."/>
            <person name="Rojas-Villalobos C."/>
            <person name="Quatrini R."/>
            <person name="Dinamarca M.A."/>
            <person name="Schwarz A."/>
            <person name="Canales C."/>
            <person name="Nancucheo I."/>
        </authorList>
    </citation>
    <scope>NUCLEOTIDE SEQUENCE [LARGE SCALE GENOMIC DNA]</scope>
    <source>
        <strain evidence="5 6">USS-CCA1</strain>
    </source>
</reference>
<dbReference type="Proteomes" id="UP000437736">
    <property type="component" value="Unassembled WGS sequence"/>
</dbReference>
<evidence type="ECO:0000256" key="2">
    <source>
        <dbReference type="ARBA" id="ARBA00022801"/>
    </source>
</evidence>
<feature type="domain" description="Peptidase S26" evidence="4">
    <location>
        <begin position="1"/>
        <end position="51"/>
    </location>
</feature>
<dbReference type="Pfam" id="PF10502">
    <property type="entry name" value="Peptidase_S26"/>
    <property type="match status" value="1"/>
</dbReference>
<dbReference type="InterPro" id="IPR019533">
    <property type="entry name" value="Peptidase_S26"/>
</dbReference>
<evidence type="ECO:0000259" key="4">
    <source>
        <dbReference type="Pfam" id="PF10502"/>
    </source>
</evidence>
<dbReference type="NCBIfam" id="TIGR02754">
    <property type="entry name" value="sod_Ni_protease"/>
    <property type="match status" value="1"/>
</dbReference>
<dbReference type="InterPro" id="IPR052064">
    <property type="entry name" value="Mito_IMP1_subunit"/>
</dbReference>
<dbReference type="InterPro" id="IPR014124">
    <property type="entry name" value="Pept_S26A_Sod_Ni_maturase"/>
</dbReference>
<evidence type="ECO:0000313" key="5">
    <source>
        <dbReference type="EMBL" id="MST31670.1"/>
    </source>
</evidence>